<proteinExistence type="predicted"/>
<reference evidence="2" key="1">
    <citation type="journal article" date="2022" name="Mol. Ecol. Resour.">
        <title>The genomes of chicory, endive, great burdock and yacon provide insights into Asteraceae palaeo-polyploidization history and plant inulin production.</title>
        <authorList>
            <person name="Fan W."/>
            <person name="Wang S."/>
            <person name="Wang H."/>
            <person name="Wang A."/>
            <person name="Jiang F."/>
            <person name="Liu H."/>
            <person name="Zhao H."/>
            <person name="Xu D."/>
            <person name="Zhang Y."/>
        </authorList>
    </citation>
    <scope>NUCLEOTIDE SEQUENCE [LARGE SCALE GENOMIC DNA]</scope>
    <source>
        <strain evidence="2">cv. Yunnan</strain>
    </source>
</reference>
<comment type="caution">
    <text evidence="1">The sequence shown here is derived from an EMBL/GenBank/DDBJ whole genome shotgun (WGS) entry which is preliminary data.</text>
</comment>
<keyword evidence="2" id="KW-1185">Reference proteome</keyword>
<sequence length="218" mass="24264">MKANGSYYEVGKDVVTEVVGKRGCSSLVSSIIGSTKSEKKKTKEVERLQEEIDTLRRDHGQDATTAGPSIGRRGTDGMSDRLYNDLPVIKGLVEEEKFDSFNLPQFTPSPTEIMNLVKMEGSFTIDHLEIFDVNWEAWKRMKNDNDASEMKEADDGVGHGVAKAIRAGIEPLVANHFGEAILDDVFMRYGKCITDKRSNKENQSLVSITVSLTRKCDI</sequence>
<gene>
    <name evidence="1" type="ORF">L1987_71442</name>
</gene>
<protein>
    <submittedName>
        <fullName evidence="1">Uncharacterized protein</fullName>
    </submittedName>
</protein>
<dbReference type="Proteomes" id="UP001056120">
    <property type="component" value="Linkage Group LG24"/>
</dbReference>
<organism evidence="1 2">
    <name type="scientific">Smallanthus sonchifolius</name>
    <dbReference type="NCBI Taxonomy" id="185202"/>
    <lineage>
        <taxon>Eukaryota</taxon>
        <taxon>Viridiplantae</taxon>
        <taxon>Streptophyta</taxon>
        <taxon>Embryophyta</taxon>
        <taxon>Tracheophyta</taxon>
        <taxon>Spermatophyta</taxon>
        <taxon>Magnoliopsida</taxon>
        <taxon>eudicotyledons</taxon>
        <taxon>Gunneridae</taxon>
        <taxon>Pentapetalae</taxon>
        <taxon>asterids</taxon>
        <taxon>campanulids</taxon>
        <taxon>Asterales</taxon>
        <taxon>Asteraceae</taxon>
        <taxon>Asteroideae</taxon>
        <taxon>Heliantheae alliance</taxon>
        <taxon>Millerieae</taxon>
        <taxon>Smallanthus</taxon>
    </lineage>
</organism>
<evidence type="ECO:0000313" key="1">
    <source>
        <dbReference type="EMBL" id="KAI3712874.1"/>
    </source>
</evidence>
<reference evidence="1 2" key="2">
    <citation type="journal article" date="2022" name="Mol. Ecol. Resour.">
        <title>The genomes of chicory, endive, great burdock and yacon provide insights into Asteraceae paleo-polyploidization history and plant inulin production.</title>
        <authorList>
            <person name="Fan W."/>
            <person name="Wang S."/>
            <person name="Wang H."/>
            <person name="Wang A."/>
            <person name="Jiang F."/>
            <person name="Liu H."/>
            <person name="Zhao H."/>
            <person name="Xu D."/>
            <person name="Zhang Y."/>
        </authorList>
    </citation>
    <scope>NUCLEOTIDE SEQUENCE [LARGE SCALE GENOMIC DNA]</scope>
    <source>
        <strain evidence="2">cv. Yunnan</strain>
        <tissue evidence="1">Leaves</tissue>
    </source>
</reference>
<dbReference type="EMBL" id="CM042041">
    <property type="protein sequence ID" value="KAI3712874.1"/>
    <property type="molecule type" value="Genomic_DNA"/>
</dbReference>
<accession>A0ACB9ARK9</accession>
<name>A0ACB9ARK9_9ASTR</name>
<evidence type="ECO:0000313" key="2">
    <source>
        <dbReference type="Proteomes" id="UP001056120"/>
    </source>
</evidence>